<evidence type="ECO:0000313" key="1">
    <source>
        <dbReference type="EMBL" id="KEJ82635.1"/>
    </source>
</evidence>
<evidence type="ECO:0000313" key="2">
    <source>
        <dbReference type="Proteomes" id="UP000053232"/>
    </source>
</evidence>
<dbReference type="AlphaFoldDB" id="A0A073HZH5"/>
<sequence length="84" mass="10107">MYLGLEAIYITNPRALRVIFDYLINFWEKEVSNDLRQWYWQEIVLKNDIKANVVGSSTMTREEKKYYDKICKIVDSCQYIQTSI</sequence>
<proteinExistence type="predicted"/>
<name>A0A073HZH5_9SPIT</name>
<protein>
    <submittedName>
        <fullName evidence="1">Uncharacterized protein</fullName>
    </submittedName>
</protein>
<gene>
    <name evidence="1" type="ORF">OXYTRIMIC_600</name>
</gene>
<comment type="caution">
    <text evidence="1">The sequence shown here is derived from an EMBL/GenBank/DDBJ whole genome shotgun (WGS) entry which is preliminary data.</text>
</comment>
<keyword evidence="2" id="KW-1185">Reference proteome</keyword>
<organism evidence="1 2">
    <name type="scientific">Oxytricha trifallax</name>
    <dbReference type="NCBI Taxonomy" id="1172189"/>
    <lineage>
        <taxon>Eukaryota</taxon>
        <taxon>Sar</taxon>
        <taxon>Alveolata</taxon>
        <taxon>Ciliophora</taxon>
        <taxon>Intramacronucleata</taxon>
        <taxon>Spirotrichea</taxon>
        <taxon>Stichotrichia</taxon>
        <taxon>Sporadotrichida</taxon>
        <taxon>Oxytrichidae</taxon>
        <taxon>Oxytrichinae</taxon>
        <taxon>Oxytricha</taxon>
    </lineage>
</organism>
<reference evidence="2" key="1">
    <citation type="journal article" date="2014" name="Cell">
        <title>The Architecture of a Scrambled Genome Reveals Massive Levels of Genomic Rearrangement during Development.</title>
        <authorList>
            <person name="Chen X."/>
            <person name="Bracht J.R."/>
            <person name="Goldman A.D."/>
            <person name="Dolzhenko E."/>
            <person name="Clay D.M."/>
            <person name="Swart E.C."/>
            <person name="Perlman D.H."/>
            <person name="Doak T.G."/>
            <person name="Stuart A."/>
            <person name="Amemiya C.T."/>
            <person name="Sebra R.P."/>
            <person name="Landweber L.F."/>
        </authorList>
    </citation>
    <scope>NUCLEOTIDE SEQUENCE [LARGE SCALE GENOMIC DNA]</scope>
    <source>
        <strain evidence="2">JRB310</strain>
    </source>
</reference>
<accession>A0A073HZH5</accession>
<dbReference type="EMBL" id="ARYC01009457">
    <property type="protein sequence ID" value="KEJ82635.1"/>
    <property type="molecule type" value="Genomic_DNA"/>
</dbReference>
<dbReference type="Proteomes" id="UP000053232">
    <property type="component" value="Unassembled WGS sequence"/>
</dbReference>